<protein>
    <submittedName>
        <fullName evidence="1">Uncharacterized protein</fullName>
    </submittedName>
</protein>
<comment type="caution">
    <text evidence="1">The sequence shown here is derived from an EMBL/GenBank/DDBJ whole genome shotgun (WGS) entry which is preliminary data.</text>
</comment>
<sequence length="70" mass="8040">MISPSRADSSTRLVSCCDRYVHERLAIFAGSKHSLKGRNWATRYNGEWLMRLGVFRFSGNVHWATTHASR</sequence>
<dbReference type="EMBL" id="LJSN01000004">
    <property type="protein sequence ID" value="PNE36933.1"/>
    <property type="molecule type" value="Genomic_DNA"/>
</dbReference>
<reference evidence="2" key="1">
    <citation type="submission" date="2015-09" db="EMBL/GenBank/DDBJ databases">
        <authorList>
            <person name="Graham D.E."/>
            <person name="Mahan K.M."/>
            <person name="Klingeman D.M."/>
            <person name="Fida T."/>
            <person name="Giannone R.J."/>
            <person name="Hettich R.L."/>
            <person name="Parry R.J."/>
            <person name="Spain J.C."/>
        </authorList>
    </citation>
    <scope>NUCLEOTIDE SEQUENCE [LARGE SCALE GENOMIC DNA]</scope>
    <source>
        <strain evidence="2">JCM 4701</strain>
    </source>
</reference>
<proteinExistence type="predicted"/>
<dbReference type="AlphaFoldDB" id="A0A2N8P7D2"/>
<evidence type="ECO:0000313" key="1">
    <source>
        <dbReference type="EMBL" id="PNE36933.1"/>
    </source>
</evidence>
<keyword evidence="2" id="KW-1185">Reference proteome</keyword>
<gene>
    <name evidence="1" type="ORF">AOB60_36935</name>
</gene>
<organism evidence="1 2">
    <name type="scientific">Streptomyces noursei</name>
    <name type="common">Streptomyces albulus</name>
    <dbReference type="NCBI Taxonomy" id="1971"/>
    <lineage>
        <taxon>Bacteria</taxon>
        <taxon>Bacillati</taxon>
        <taxon>Actinomycetota</taxon>
        <taxon>Actinomycetes</taxon>
        <taxon>Kitasatosporales</taxon>
        <taxon>Streptomycetaceae</taxon>
        <taxon>Streptomyces</taxon>
    </lineage>
</organism>
<dbReference type="Proteomes" id="UP000236047">
    <property type="component" value="Unassembled WGS sequence"/>
</dbReference>
<name>A0A2N8P7D2_STRNR</name>
<accession>A0A2N8P7D2</accession>
<evidence type="ECO:0000313" key="2">
    <source>
        <dbReference type="Proteomes" id="UP000236047"/>
    </source>
</evidence>